<name>A0A086XXA4_9RHOB</name>
<gene>
    <name evidence="2" type="ORF">CN97_02835</name>
</gene>
<organism evidence="2 3">
    <name type="scientific">Haematobacter massiliensis</name>
    <dbReference type="NCBI Taxonomy" id="195105"/>
    <lineage>
        <taxon>Bacteria</taxon>
        <taxon>Pseudomonadati</taxon>
        <taxon>Pseudomonadota</taxon>
        <taxon>Alphaproteobacteria</taxon>
        <taxon>Rhodobacterales</taxon>
        <taxon>Paracoccaceae</taxon>
        <taxon>Haematobacter</taxon>
    </lineage>
</organism>
<accession>A0A086XXA4</accession>
<dbReference type="RefSeq" id="WP_035713836.1">
    <property type="nucleotide sequence ID" value="NZ_JGYG01000015.1"/>
</dbReference>
<sequence length="135" mass="15292">MTDLEKLLAEVTPGEWKIGRLESYEMDGTPFRRVYFESGEAHIRGADCDQNARLIAMAPTLARKVIAAEKLAEALRLHQAWSDSEDAGPDYGEQSRDTHPDGERIWKQWWDGNLSLCGRAQDMTRDALAAWEAEQ</sequence>
<evidence type="ECO:0000313" key="3">
    <source>
        <dbReference type="Proteomes" id="UP000028826"/>
    </source>
</evidence>
<dbReference type="EMBL" id="JGYG01000015">
    <property type="protein sequence ID" value="KFI26654.1"/>
    <property type="molecule type" value="Genomic_DNA"/>
</dbReference>
<dbReference type="AlphaFoldDB" id="A0A086XXA4"/>
<reference evidence="2 3" key="1">
    <citation type="submission" date="2014-03" db="EMBL/GenBank/DDBJ databases">
        <title>Genome of Haematobacter massiliensis CCUG 47968.</title>
        <authorList>
            <person name="Wang D."/>
            <person name="Wang G."/>
        </authorList>
    </citation>
    <scope>NUCLEOTIDE SEQUENCE [LARGE SCALE GENOMIC DNA]</scope>
    <source>
        <strain evidence="2 3">CCUG 47968</strain>
    </source>
</reference>
<dbReference type="STRING" id="195105.CN97_02835"/>
<evidence type="ECO:0000256" key="1">
    <source>
        <dbReference type="SAM" id="MobiDB-lite"/>
    </source>
</evidence>
<evidence type="ECO:0000313" key="2">
    <source>
        <dbReference type="EMBL" id="KFI26654.1"/>
    </source>
</evidence>
<proteinExistence type="predicted"/>
<protein>
    <submittedName>
        <fullName evidence="2">Uncharacterized protein</fullName>
    </submittedName>
</protein>
<feature type="compositionally biased region" description="Basic and acidic residues" evidence="1">
    <location>
        <begin position="93"/>
        <end position="103"/>
    </location>
</feature>
<dbReference type="Proteomes" id="UP000028826">
    <property type="component" value="Unassembled WGS sequence"/>
</dbReference>
<feature type="region of interest" description="Disordered" evidence="1">
    <location>
        <begin position="82"/>
        <end position="103"/>
    </location>
</feature>
<keyword evidence="3" id="KW-1185">Reference proteome</keyword>
<comment type="caution">
    <text evidence="2">The sequence shown here is derived from an EMBL/GenBank/DDBJ whole genome shotgun (WGS) entry which is preliminary data.</text>
</comment>